<reference evidence="1 2" key="1">
    <citation type="submission" date="2019-09" db="EMBL/GenBank/DDBJ databases">
        <title>Pimelobacter sp. isolated from Paulinella.</title>
        <authorList>
            <person name="Jeong S.E."/>
        </authorList>
    </citation>
    <scope>NUCLEOTIDE SEQUENCE [LARGE SCALE GENOMIC DNA]</scope>
    <source>
        <strain evidence="1 2">Pch-N</strain>
    </source>
</reference>
<dbReference type="AlphaFoldDB" id="A0A7J5DVL1"/>
<comment type="caution">
    <text evidence="1">The sequence shown here is derived from an EMBL/GenBank/DDBJ whole genome shotgun (WGS) entry which is preliminary data.</text>
</comment>
<gene>
    <name evidence="1" type="ORF">F9L07_19560</name>
</gene>
<dbReference type="RefSeq" id="WP_151581445.1">
    <property type="nucleotide sequence ID" value="NZ_WBVM01000002.1"/>
</dbReference>
<dbReference type="GO" id="GO:0006281">
    <property type="term" value="P:DNA repair"/>
    <property type="evidence" value="ECO:0007669"/>
    <property type="project" value="InterPro"/>
</dbReference>
<dbReference type="Gene3D" id="3.30.1330.70">
    <property type="entry name" value="Holliday junction resolvase RusA"/>
    <property type="match status" value="1"/>
</dbReference>
<name>A0A7J5DVL1_NOCSI</name>
<accession>A0A7J5DVL1</accession>
<sequence>MKLTIPLPWTSPPLAQNDRHHWATKARAFAEAKNNARWHIRAARISPIVGAEVTLHWRVPDRRIRDADGPAPTLKAVLDALVAEKVLPADDWVHVPACGVRIHPPEKGMPAAMWVELTRITKYEPGVQPGGAA</sequence>
<proteinExistence type="predicted"/>
<dbReference type="GO" id="GO:0006310">
    <property type="term" value="P:DNA recombination"/>
    <property type="evidence" value="ECO:0007669"/>
    <property type="project" value="InterPro"/>
</dbReference>
<dbReference type="EMBL" id="WBVM01000002">
    <property type="protein sequence ID" value="KAB2809240.1"/>
    <property type="molecule type" value="Genomic_DNA"/>
</dbReference>
<protein>
    <submittedName>
        <fullName evidence="1">Uncharacterized protein</fullName>
    </submittedName>
</protein>
<dbReference type="Proteomes" id="UP000449906">
    <property type="component" value="Unassembled WGS sequence"/>
</dbReference>
<evidence type="ECO:0000313" key="2">
    <source>
        <dbReference type="Proteomes" id="UP000449906"/>
    </source>
</evidence>
<dbReference type="GO" id="GO:0000287">
    <property type="term" value="F:magnesium ion binding"/>
    <property type="evidence" value="ECO:0007669"/>
    <property type="project" value="InterPro"/>
</dbReference>
<evidence type="ECO:0000313" key="1">
    <source>
        <dbReference type="EMBL" id="KAB2809240.1"/>
    </source>
</evidence>
<dbReference type="InterPro" id="IPR036614">
    <property type="entry name" value="RusA-like_sf"/>
</dbReference>
<organism evidence="1 2">
    <name type="scientific">Nocardioides simplex</name>
    <name type="common">Arthrobacter simplex</name>
    <dbReference type="NCBI Taxonomy" id="2045"/>
    <lineage>
        <taxon>Bacteria</taxon>
        <taxon>Bacillati</taxon>
        <taxon>Actinomycetota</taxon>
        <taxon>Actinomycetes</taxon>
        <taxon>Propionibacteriales</taxon>
        <taxon>Nocardioidaceae</taxon>
        <taxon>Pimelobacter</taxon>
    </lineage>
</organism>
<dbReference type="SUPFAM" id="SSF103084">
    <property type="entry name" value="Holliday junction resolvase RusA"/>
    <property type="match status" value="1"/>
</dbReference>